<dbReference type="Proteomes" id="UP000076842">
    <property type="component" value="Unassembled WGS sequence"/>
</dbReference>
<keyword evidence="2" id="KW-0812">Transmembrane</keyword>
<dbReference type="InParanoid" id="A0A165JBL3"/>
<name>A0A165JBL3_9BASI</name>
<keyword evidence="4" id="KW-1185">Reference proteome</keyword>
<feature type="transmembrane region" description="Helical" evidence="2">
    <location>
        <begin position="220"/>
        <end position="239"/>
    </location>
</feature>
<accession>A0A165JBL3</accession>
<evidence type="ECO:0000256" key="2">
    <source>
        <dbReference type="SAM" id="Phobius"/>
    </source>
</evidence>
<feature type="region of interest" description="Disordered" evidence="1">
    <location>
        <begin position="35"/>
        <end position="59"/>
    </location>
</feature>
<dbReference type="AlphaFoldDB" id="A0A165JBL3"/>
<keyword evidence="2" id="KW-1133">Transmembrane helix</keyword>
<feature type="region of interest" description="Disordered" evidence="1">
    <location>
        <begin position="1"/>
        <end position="20"/>
    </location>
</feature>
<gene>
    <name evidence="3" type="ORF">CALCODRAFT_479671</name>
</gene>
<dbReference type="OrthoDB" id="3422583at2759"/>
<dbReference type="EMBL" id="KV423921">
    <property type="protein sequence ID" value="KZT61627.1"/>
    <property type="molecule type" value="Genomic_DNA"/>
</dbReference>
<evidence type="ECO:0000313" key="3">
    <source>
        <dbReference type="EMBL" id="KZT61627.1"/>
    </source>
</evidence>
<feature type="transmembrane region" description="Helical" evidence="2">
    <location>
        <begin position="251"/>
        <end position="274"/>
    </location>
</feature>
<reference evidence="3 4" key="1">
    <citation type="journal article" date="2016" name="Mol. Biol. Evol.">
        <title>Comparative Genomics of Early-Diverging Mushroom-Forming Fungi Provides Insights into the Origins of Lignocellulose Decay Capabilities.</title>
        <authorList>
            <person name="Nagy L.G."/>
            <person name="Riley R."/>
            <person name="Tritt A."/>
            <person name="Adam C."/>
            <person name="Daum C."/>
            <person name="Floudas D."/>
            <person name="Sun H."/>
            <person name="Yadav J.S."/>
            <person name="Pangilinan J."/>
            <person name="Larsson K.H."/>
            <person name="Matsuura K."/>
            <person name="Barry K."/>
            <person name="Labutti K."/>
            <person name="Kuo R."/>
            <person name="Ohm R.A."/>
            <person name="Bhattacharya S.S."/>
            <person name="Shirouzu T."/>
            <person name="Yoshinaga Y."/>
            <person name="Martin F.M."/>
            <person name="Grigoriev I.V."/>
            <person name="Hibbett D.S."/>
        </authorList>
    </citation>
    <scope>NUCLEOTIDE SEQUENCE [LARGE SCALE GENOMIC DNA]</scope>
    <source>
        <strain evidence="3 4">HHB12733</strain>
    </source>
</reference>
<proteinExistence type="predicted"/>
<evidence type="ECO:0000256" key="1">
    <source>
        <dbReference type="SAM" id="MobiDB-lite"/>
    </source>
</evidence>
<keyword evidence="2" id="KW-0472">Membrane</keyword>
<evidence type="ECO:0000313" key="4">
    <source>
        <dbReference type="Proteomes" id="UP000076842"/>
    </source>
</evidence>
<feature type="compositionally biased region" description="Basic and acidic residues" evidence="1">
    <location>
        <begin position="39"/>
        <end position="57"/>
    </location>
</feature>
<organism evidence="3 4">
    <name type="scientific">Calocera cornea HHB12733</name>
    <dbReference type="NCBI Taxonomy" id="1353952"/>
    <lineage>
        <taxon>Eukaryota</taxon>
        <taxon>Fungi</taxon>
        <taxon>Dikarya</taxon>
        <taxon>Basidiomycota</taxon>
        <taxon>Agaricomycotina</taxon>
        <taxon>Dacrymycetes</taxon>
        <taxon>Dacrymycetales</taxon>
        <taxon>Dacrymycetaceae</taxon>
        <taxon>Calocera</taxon>
    </lineage>
</organism>
<sequence length="287" mass="30523">MDEDSASLLGPDNTLDGPDETLLSLEKALCRTITAPDEPVNKAPDKPVTHAADEPGKKGLARASLLQSVDLGNDKGTRVVVDKPGVSRVASIVGEPRRRAPPSSGRTGGGDIELRPIMATAREEGVLNVLRATGTHFTAAGNAVMGDDVDAMEKGMVGERPENIAHTEAEKKLGIRSAAGYAGLKVLVGDIVEAFGMARGLTDEEVEEAKKKKKSAWERIVLPFQIVIGWILWAIGKVFGPVVPWVKANPRHAFCILVVCIIALARGVSPWTVLTTGIDSWKATKKA</sequence>
<protein>
    <submittedName>
        <fullName evidence="3">Uncharacterized protein</fullName>
    </submittedName>
</protein>